<keyword evidence="7 10" id="KW-0648">Protein biosynthesis</keyword>
<feature type="coiled-coil region" evidence="12">
    <location>
        <begin position="51"/>
        <end position="79"/>
    </location>
</feature>
<dbReference type="InterPro" id="IPR053905">
    <property type="entry name" value="EF-G-like_DII"/>
</dbReference>
<evidence type="ECO:0000256" key="5">
    <source>
        <dbReference type="ARBA" id="ARBA00022540"/>
    </source>
</evidence>
<keyword evidence="4 10" id="KW-0963">Cytoplasm</keyword>
<evidence type="ECO:0000256" key="2">
    <source>
        <dbReference type="ARBA" id="ARBA00007733"/>
    </source>
</evidence>
<dbReference type="InterPro" id="IPR000178">
    <property type="entry name" value="TF_IF2_bacterial-like"/>
</dbReference>
<dbReference type="Gene3D" id="1.10.10.2480">
    <property type="match status" value="1"/>
</dbReference>
<keyword evidence="5 10" id="KW-0396">Initiation factor</keyword>
<keyword evidence="6 10" id="KW-0547">Nucleotide-binding</keyword>
<evidence type="ECO:0000313" key="14">
    <source>
        <dbReference type="EMBL" id="HGK53474.1"/>
    </source>
</evidence>
<dbReference type="InterPro" id="IPR006847">
    <property type="entry name" value="IF2_N"/>
</dbReference>
<dbReference type="GO" id="GO:0003743">
    <property type="term" value="F:translation initiation factor activity"/>
    <property type="evidence" value="ECO:0007669"/>
    <property type="project" value="UniProtKB-UniRule"/>
</dbReference>
<sequence length="720" mass="80459">MKEKKKEKEVNKKEGKSVTKLAEELGLSSKAVKELLKSIGYPVRSIRSIVSKEAQEKIREKIEEEKKKEEESLKRKIEILGIKAPSEEEKKEKIKKVDERKVEEKIKKTMAVIEGIKPRKRYKKEDEEKVIVPEKKILKIPGPLTAYELAKMLGVAPSVIIQKCINMGLFVSMNQVIDIDTITLIAEDFGYETEIVKFEEIKEISKKGEIKKRPPVVTVMGHVDHGKTTLLDYIRKTDVAAKEYGKITQHIGAYQVEHHGEKITFIDTPGHEAFTALRARGAQITDIALLVVAANEGVKEQTIEAISHARAAKVPIIVAINKIDLPTANPELVKKELCDIGIVPEDWGGDTITVNISALRGDGIDELLEAILVKAEEIGLFASFEGNAKGVILESKLDKGKGPVATCIVQEGKLKIGDPIVAGTAYGKVRAMYNEWGEKIYEAFPSTPVLIQGFEELPEAGDILIAFDDEKEAKRVAEEKKILKREQIKKGELYRALTDIQEKIKKGELKELPIIIKADCQGSADALSDVLSKLEYEEVRTLIIHKGVGVVTESDVLLAQASKGIIIAFNTGIDLKAKEAAKRERVVIKEYRLIYDVIDEVRKLLEGLLEPEIKYEKIGEAEIKRVFKISGVGKVAGCIVLKGKIKRDSKIKIIRDGENIFEGEIESLKRFQENVREVIEGYDCGIKFKGFDGIKEGDIIEAYEEIKIEKKLDDSSKNHI</sequence>
<dbReference type="PROSITE" id="PS51722">
    <property type="entry name" value="G_TR_2"/>
    <property type="match status" value="1"/>
</dbReference>
<evidence type="ECO:0000259" key="13">
    <source>
        <dbReference type="PROSITE" id="PS51722"/>
    </source>
</evidence>
<dbReference type="EMBL" id="DTDP01000015">
    <property type="protein sequence ID" value="HGK53474.1"/>
    <property type="molecule type" value="Genomic_DNA"/>
</dbReference>
<dbReference type="Pfam" id="PF22042">
    <property type="entry name" value="EF-G_D2"/>
    <property type="match status" value="1"/>
</dbReference>
<evidence type="ECO:0000256" key="9">
    <source>
        <dbReference type="ARBA" id="ARBA00025162"/>
    </source>
</evidence>
<evidence type="ECO:0000256" key="8">
    <source>
        <dbReference type="ARBA" id="ARBA00023134"/>
    </source>
</evidence>
<dbReference type="AlphaFoldDB" id="A0A7V4E2J5"/>
<keyword evidence="12" id="KW-0175">Coiled coil</keyword>
<name>A0A7V4E2J5_UNCW3</name>
<dbReference type="NCBIfam" id="TIGR00487">
    <property type="entry name" value="IF-2"/>
    <property type="match status" value="1"/>
</dbReference>
<dbReference type="Pfam" id="PF00009">
    <property type="entry name" value="GTP_EFTU"/>
    <property type="match status" value="1"/>
</dbReference>
<dbReference type="GO" id="GO:0003924">
    <property type="term" value="F:GTPase activity"/>
    <property type="evidence" value="ECO:0007669"/>
    <property type="project" value="UniProtKB-UniRule"/>
</dbReference>
<dbReference type="CDD" id="cd01887">
    <property type="entry name" value="IF2_eIF5B"/>
    <property type="match status" value="1"/>
</dbReference>
<dbReference type="InterPro" id="IPR036925">
    <property type="entry name" value="TIF_IF2_dom3_sf"/>
</dbReference>
<feature type="domain" description="Tr-type G" evidence="13">
    <location>
        <begin position="212"/>
        <end position="380"/>
    </location>
</feature>
<evidence type="ECO:0000256" key="3">
    <source>
        <dbReference type="ARBA" id="ARBA00020675"/>
    </source>
</evidence>
<comment type="caution">
    <text evidence="14">The sequence shown here is derived from an EMBL/GenBank/DDBJ whole genome shotgun (WGS) entry which is preliminary data.</text>
</comment>
<dbReference type="HAMAP" id="MF_00100_B">
    <property type="entry name" value="IF_2_B"/>
    <property type="match status" value="1"/>
</dbReference>
<dbReference type="InterPro" id="IPR027417">
    <property type="entry name" value="P-loop_NTPase"/>
</dbReference>
<comment type="function">
    <text evidence="9 10 11">One of the essential components for the initiation of protein synthesis. Protects formylmethionyl-tRNA from spontaneous hydrolysis and promotes its binding to the 30S ribosomal subunits. Also involved in the hydrolysis of GTP during the formation of the 70S ribosomal complex.</text>
</comment>
<comment type="subcellular location">
    <subcellularLocation>
        <location evidence="1 10">Cytoplasm</location>
    </subcellularLocation>
</comment>
<dbReference type="GO" id="GO:0005525">
    <property type="term" value="F:GTP binding"/>
    <property type="evidence" value="ECO:0007669"/>
    <property type="project" value="UniProtKB-KW"/>
</dbReference>
<dbReference type="PANTHER" id="PTHR43381:SF5">
    <property type="entry name" value="TR-TYPE G DOMAIN-CONTAINING PROTEIN"/>
    <property type="match status" value="1"/>
</dbReference>
<proteinExistence type="inferred from homology"/>
<comment type="similarity">
    <text evidence="2 10 11">Belongs to the TRAFAC class translation factor GTPase superfamily. Classic translation factor GTPase family. IF-2 subfamily.</text>
</comment>
<feature type="binding site" evidence="10">
    <location>
        <begin position="221"/>
        <end position="228"/>
    </location>
    <ligand>
        <name>GTP</name>
        <dbReference type="ChEBI" id="CHEBI:37565"/>
    </ligand>
</feature>
<dbReference type="Pfam" id="PF03144">
    <property type="entry name" value="GTP_EFTU_D2"/>
    <property type="match status" value="1"/>
</dbReference>
<dbReference type="InterPro" id="IPR044145">
    <property type="entry name" value="IF2_II"/>
</dbReference>
<evidence type="ECO:0000256" key="6">
    <source>
        <dbReference type="ARBA" id="ARBA00022741"/>
    </source>
</evidence>
<dbReference type="CDD" id="cd03702">
    <property type="entry name" value="IF2_mtIF2_II"/>
    <property type="match status" value="1"/>
</dbReference>
<dbReference type="FunFam" id="3.40.50.10050:FF:000001">
    <property type="entry name" value="Translation initiation factor IF-2"/>
    <property type="match status" value="1"/>
</dbReference>
<dbReference type="Gene3D" id="3.40.50.10050">
    <property type="entry name" value="Translation initiation factor IF- 2, domain 3"/>
    <property type="match status" value="1"/>
</dbReference>
<dbReference type="InterPro" id="IPR009000">
    <property type="entry name" value="Transl_B-barrel_sf"/>
</dbReference>
<dbReference type="InterPro" id="IPR000795">
    <property type="entry name" value="T_Tr_GTP-bd_dom"/>
</dbReference>
<feature type="binding site" evidence="10">
    <location>
        <begin position="267"/>
        <end position="271"/>
    </location>
    <ligand>
        <name>GTP</name>
        <dbReference type="ChEBI" id="CHEBI:37565"/>
    </ligand>
</feature>
<dbReference type="CDD" id="cd03692">
    <property type="entry name" value="mtIF2_IVc"/>
    <property type="match status" value="1"/>
</dbReference>
<dbReference type="SUPFAM" id="SSF50447">
    <property type="entry name" value="Translation proteins"/>
    <property type="match status" value="2"/>
</dbReference>
<dbReference type="InterPro" id="IPR004161">
    <property type="entry name" value="EFTu-like_2"/>
</dbReference>
<dbReference type="GO" id="GO:0005829">
    <property type="term" value="C:cytosol"/>
    <property type="evidence" value="ECO:0007669"/>
    <property type="project" value="TreeGrafter"/>
</dbReference>
<dbReference type="FunFam" id="3.40.50.300:FF:000019">
    <property type="entry name" value="Translation initiation factor IF-2"/>
    <property type="match status" value="1"/>
</dbReference>
<dbReference type="InterPro" id="IPR015760">
    <property type="entry name" value="TIF_IF2"/>
</dbReference>
<dbReference type="Gene3D" id="3.40.50.300">
    <property type="entry name" value="P-loop containing nucleotide triphosphate hydrolases"/>
    <property type="match status" value="1"/>
</dbReference>
<dbReference type="FunFam" id="2.40.30.10:FF:000008">
    <property type="entry name" value="Translation initiation factor IF-2"/>
    <property type="match status" value="1"/>
</dbReference>
<dbReference type="FunFam" id="2.40.30.10:FF:000054">
    <property type="entry name" value="Translation initiation factor IF-2"/>
    <property type="match status" value="1"/>
</dbReference>
<accession>A0A7V4E2J5</accession>
<feature type="binding site" evidence="10">
    <location>
        <begin position="321"/>
        <end position="324"/>
    </location>
    <ligand>
        <name>GTP</name>
        <dbReference type="ChEBI" id="CHEBI:37565"/>
    </ligand>
</feature>
<keyword evidence="8 10" id="KW-0342">GTP-binding</keyword>
<organism evidence="14">
    <name type="scientific">candidate division WOR-3 bacterium</name>
    <dbReference type="NCBI Taxonomy" id="2052148"/>
    <lineage>
        <taxon>Bacteria</taxon>
        <taxon>Bacteria division WOR-3</taxon>
    </lineage>
</organism>
<dbReference type="Pfam" id="PF04760">
    <property type="entry name" value="IF2_N"/>
    <property type="match status" value="2"/>
</dbReference>
<gene>
    <name evidence="10" type="primary">infB</name>
    <name evidence="14" type="ORF">ENU72_00410</name>
</gene>
<evidence type="ECO:0000256" key="4">
    <source>
        <dbReference type="ARBA" id="ARBA00022490"/>
    </source>
</evidence>
<dbReference type="InterPro" id="IPR005225">
    <property type="entry name" value="Small_GTP-bd"/>
</dbReference>
<protein>
    <recommendedName>
        <fullName evidence="3 10">Translation initiation factor IF-2</fullName>
    </recommendedName>
</protein>
<dbReference type="SUPFAM" id="SSF52540">
    <property type="entry name" value="P-loop containing nucleoside triphosphate hydrolases"/>
    <property type="match status" value="1"/>
</dbReference>
<evidence type="ECO:0000256" key="10">
    <source>
        <dbReference type="HAMAP-Rule" id="MF_00100"/>
    </source>
</evidence>
<dbReference type="Pfam" id="PF11987">
    <property type="entry name" value="IF-2"/>
    <property type="match status" value="1"/>
</dbReference>
<evidence type="ECO:0000256" key="11">
    <source>
        <dbReference type="RuleBase" id="RU000644"/>
    </source>
</evidence>
<dbReference type="Gene3D" id="2.40.30.10">
    <property type="entry name" value="Translation factors"/>
    <property type="match status" value="2"/>
</dbReference>
<dbReference type="InterPro" id="IPR023115">
    <property type="entry name" value="TIF_IF2_dom3"/>
</dbReference>
<dbReference type="NCBIfam" id="TIGR00231">
    <property type="entry name" value="small_GTP"/>
    <property type="match status" value="1"/>
</dbReference>
<evidence type="ECO:0000256" key="7">
    <source>
        <dbReference type="ARBA" id="ARBA00022917"/>
    </source>
</evidence>
<feature type="region of interest" description="G-domain" evidence="10">
    <location>
        <begin position="215"/>
        <end position="363"/>
    </location>
</feature>
<evidence type="ECO:0000256" key="12">
    <source>
        <dbReference type="SAM" id="Coils"/>
    </source>
</evidence>
<reference evidence="14" key="1">
    <citation type="journal article" date="2020" name="mSystems">
        <title>Genome- and Community-Level Interaction Insights into Carbon Utilization and Element Cycling Functions of Hydrothermarchaeota in Hydrothermal Sediment.</title>
        <authorList>
            <person name="Zhou Z."/>
            <person name="Liu Y."/>
            <person name="Xu W."/>
            <person name="Pan J."/>
            <person name="Luo Z.H."/>
            <person name="Li M."/>
        </authorList>
    </citation>
    <scope>NUCLEOTIDE SEQUENCE [LARGE SCALE GENOMIC DNA]</scope>
    <source>
        <strain evidence="14">SpSt-695</strain>
    </source>
</reference>
<evidence type="ECO:0000256" key="1">
    <source>
        <dbReference type="ARBA" id="ARBA00004496"/>
    </source>
</evidence>
<dbReference type="PANTHER" id="PTHR43381">
    <property type="entry name" value="TRANSLATION INITIATION FACTOR IF-2-RELATED"/>
    <property type="match status" value="1"/>
</dbReference>
<dbReference type="SUPFAM" id="SSF52156">
    <property type="entry name" value="Initiation factor IF2/eIF5b, domain 3"/>
    <property type="match status" value="1"/>
</dbReference>